<gene>
    <name evidence="1" type="ORF">H1RhizoLitter1175_000002</name>
</gene>
<evidence type="ECO:0000313" key="1">
    <source>
        <dbReference type="EMBL" id="QDH88425.1"/>
    </source>
</evidence>
<dbReference type="EMBL" id="MN034078">
    <property type="protein sequence ID" value="QDH88425.1"/>
    <property type="molecule type" value="Genomic_RNA"/>
</dbReference>
<sequence>MLADPVTIAASSPFPSLVFAISNYKGSGTERIDTGGNGFTVLTNHTPLKGGGLKHYLQIVMSGTAPNPYSGLTQKIVASASMTIVRPAFGYTDAQMVALAKLLSDYRDDSEVTTARLLQRQA</sequence>
<name>A0A514D477_9VIRU</name>
<reference evidence="1" key="1">
    <citation type="submission" date="2019-05" db="EMBL/GenBank/DDBJ databases">
        <title>Metatranscriptomic reconstruction reveals RNA viruses with the potential to shape carbon cycling in soil.</title>
        <authorList>
            <person name="Starr E.P."/>
            <person name="Nuccio E."/>
            <person name="Pett-Ridge J."/>
            <person name="Banfield J.F."/>
            <person name="Firestone M.K."/>
        </authorList>
    </citation>
    <scope>NUCLEOTIDE SEQUENCE</scope>
    <source>
        <strain evidence="1">H1_Rhizo_Litter_1_scaffold_175</strain>
    </source>
</reference>
<accession>A0A514D477</accession>
<organism evidence="1">
    <name type="scientific">Leviviridae sp</name>
    <dbReference type="NCBI Taxonomy" id="2027243"/>
    <lineage>
        <taxon>Viruses</taxon>
        <taxon>Riboviria</taxon>
        <taxon>Orthornavirae</taxon>
        <taxon>Lenarviricota</taxon>
        <taxon>Leviviricetes</taxon>
        <taxon>Norzivirales</taxon>
        <taxon>Fiersviridae</taxon>
    </lineage>
</organism>
<proteinExistence type="predicted"/>
<protein>
    <submittedName>
        <fullName evidence="1">Uncharacterized protein</fullName>
    </submittedName>
</protein>